<sequence>MSCRWGLGIEPVSSGRAAGALNS</sequence>
<dbReference type="AlphaFoldDB" id="A6I3M2"/>
<evidence type="ECO:0000313" key="2">
    <source>
        <dbReference type="Proteomes" id="UP000234681"/>
    </source>
</evidence>
<accession>A6I3M2</accession>
<name>A6I3M2_RAT</name>
<evidence type="ECO:0000313" key="1">
    <source>
        <dbReference type="EMBL" id="EDL77005.1"/>
    </source>
</evidence>
<protein>
    <submittedName>
        <fullName evidence="1">RCG25680</fullName>
    </submittedName>
</protein>
<gene>
    <name evidence="1" type="ORF">rCG_25680</name>
</gene>
<organism evidence="1 2">
    <name type="scientific">Rattus norvegicus</name>
    <name type="common">Rat</name>
    <dbReference type="NCBI Taxonomy" id="10116"/>
    <lineage>
        <taxon>Eukaryota</taxon>
        <taxon>Metazoa</taxon>
        <taxon>Chordata</taxon>
        <taxon>Craniata</taxon>
        <taxon>Vertebrata</taxon>
        <taxon>Euteleostomi</taxon>
        <taxon>Mammalia</taxon>
        <taxon>Eutheria</taxon>
        <taxon>Euarchontoglires</taxon>
        <taxon>Glires</taxon>
        <taxon>Rodentia</taxon>
        <taxon>Myomorpha</taxon>
        <taxon>Muroidea</taxon>
        <taxon>Muridae</taxon>
        <taxon>Murinae</taxon>
        <taxon>Rattus</taxon>
    </lineage>
</organism>
<dbReference type="Proteomes" id="UP000234681">
    <property type="component" value="Chromosome 8"/>
</dbReference>
<proteinExistence type="predicted"/>
<dbReference type="EMBL" id="CH473954">
    <property type="protein sequence ID" value="EDL77005.1"/>
    <property type="molecule type" value="Genomic_DNA"/>
</dbReference>
<reference evidence="1 2" key="1">
    <citation type="submission" date="2005-09" db="EMBL/GenBank/DDBJ databases">
        <authorList>
            <person name="Mural R.J."/>
            <person name="Li P.W."/>
            <person name="Adams M.D."/>
            <person name="Amanatides P.G."/>
            <person name="Baden-Tillson H."/>
            <person name="Barnstead M."/>
            <person name="Chin S.H."/>
            <person name="Dew I."/>
            <person name="Evans C.A."/>
            <person name="Ferriera S."/>
            <person name="Flanigan M."/>
            <person name="Fosler C."/>
            <person name="Glodek A."/>
            <person name="Gu Z."/>
            <person name="Holt R.A."/>
            <person name="Jennings D."/>
            <person name="Kraft C.L."/>
            <person name="Lu F."/>
            <person name="Nguyen T."/>
            <person name="Nusskern D.R."/>
            <person name="Pfannkoch C.M."/>
            <person name="Sitter C."/>
            <person name="Sutton G.G."/>
            <person name="Venter J.C."/>
            <person name="Wang Z."/>
            <person name="Woodage T."/>
            <person name="Zheng X.H."/>
            <person name="Zhong F."/>
        </authorList>
    </citation>
    <scope>NUCLEOTIDE SEQUENCE [LARGE SCALE GENOMIC DNA]</scope>
    <source>
        <strain>BN</strain>
        <strain evidence="2">Sprague-Dawley</strain>
    </source>
</reference>